<proteinExistence type="predicted"/>
<organism evidence="1">
    <name type="scientific">Absidia glauca</name>
    <name type="common">Pin mould</name>
    <dbReference type="NCBI Taxonomy" id="4829"/>
    <lineage>
        <taxon>Eukaryota</taxon>
        <taxon>Fungi</taxon>
        <taxon>Fungi incertae sedis</taxon>
        <taxon>Mucoromycota</taxon>
        <taxon>Mucoromycotina</taxon>
        <taxon>Mucoromycetes</taxon>
        <taxon>Mucorales</taxon>
        <taxon>Cunninghamellaceae</taxon>
        <taxon>Absidia</taxon>
    </lineage>
</organism>
<gene>
    <name evidence="1" type="primary">ABSGL_10646.1 scaffold 12033</name>
</gene>
<reference evidence="1" key="1">
    <citation type="submission" date="2016-04" db="EMBL/GenBank/DDBJ databases">
        <authorList>
            <person name="Evans L.H."/>
            <person name="Alamgir A."/>
            <person name="Owens N."/>
            <person name="Weber N.D."/>
            <person name="Virtaneva K."/>
            <person name="Barbian K."/>
            <person name="Babar A."/>
            <person name="Rosenke K."/>
        </authorList>
    </citation>
    <scope>NUCLEOTIDE SEQUENCE [LARGE SCALE GENOMIC DNA]</scope>
    <source>
        <strain evidence="1">CBS 101.48</strain>
    </source>
</reference>
<dbReference type="EMBL" id="LT554417">
    <property type="protein sequence ID" value="SAM04780.1"/>
    <property type="molecule type" value="Genomic_DNA"/>
</dbReference>
<sequence>MVVRTDWVKEWGTLEVQWQRNLQWKTFMGDKKQCWSRHYFCRRRYRRRHRRSESKVEAKIKDVKTIVSHGGKR</sequence>
<dbReference type="AlphaFoldDB" id="A0A168QIF2"/>
<name>A0A168QIF2_ABSGL</name>
<accession>A0A168QIF2</accession>
<evidence type="ECO:0000313" key="2">
    <source>
        <dbReference type="Proteomes" id="UP000078561"/>
    </source>
</evidence>
<evidence type="ECO:0000313" key="1">
    <source>
        <dbReference type="EMBL" id="SAM04780.1"/>
    </source>
</evidence>
<dbReference type="Proteomes" id="UP000078561">
    <property type="component" value="Unassembled WGS sequence"/>
</dbReference>
<keyword evidence="2" id="KW-1185">Reference proteome</keyword>
<dbReference type="InParanoid" id="A0A168QIF2"/>
<protein>
    <submittedName>
        <fullName evidence="1">Uncharacterized protein</fullName>
    </submittedName>
</protein>